<dbReference type="RefSeq" id="WP_054551262.1">
    <property type="nucleotide sequence ID" value="NZ_LJTC01000001.1"/>
</dbReference>
<evidence type="ECO:0000259" key="1">
    <source>
        <dbReference type="PROSITE" id="PS52015"/>
    </source>
</evidence>
<dbReference type="InterPro" id="IPR037682">
    <property type="entry name" value="TonB_C"/>
</dbReference>
<dbReference type="PROSITE" id="PS52015">
    <property type="entry name" value="TONB_CTD"/>
    <property type="match status" value="1"/>
</dbReference>
<feature type="domain" description="TonB C-terminal" evidence="1">
    <location>
        <begin position="38"/>
        <end position="134"/>
    </location>
</feature>
<comment type="caution">
    <text evidence="2">The sequence shown here is derived from an EMBL/GenBank/DDBJ whole genome shotgun (WGS) entry which is preliminary data.</text>
</comment>
<dbReference type="SUPFAM" id="SSF74653">
    <property type="entry name" value="TolA/TonB C-terminal domain"/>
    <property type="match status" value="1"/>
</dbReference>
<sequence length="142" mass="15866">MKVHLIAAFSLLAGCSQLPNSATSNSTDVLDLRDDKNAAEQLWTLKHATKPNYPQAALISKQTGCARFIITIDKQGNTTDIRFVESFPEELFIDVSRESLKHWLWQASKSNSESRAITRTVQLDYFMIEAANIDAAKAFCTI</sequence>
<dbReference type="Pfam" id="PF03544">
    <property type="entry name" value="TonB_C"/>
    <property type="match status" value="1"/>
</dbReference>
<dbReference type="PROSITE" id="PS51257">
    <property type="entry name" value="PROKAR_LIPOPROTEIN"/>
    <property type="match status" value="1"/>
</dbReference>
<gene>
    <name evidence="2" type="ORF">AOG27_01610</name>
</gene>
<name>A0A0P7DA41_9GAMM</name>
<dbReference type="Proteomes" id="UP000050378">
    <property type="component" value="Unassembled WGS sequence"/>
</dbReference>
<reference evidence="2 3" key="1">
    <citation type="submission" date="2015-09" db="EMBL/GenBank/DDBJ databases">
        <title>Draft Genome Sequence of Pseudoalteromonas lipolytica UCD-48B.</title>
        <authorList>
            <person name="Krusor M."/>
            <person name="Coil D.A."/>
            <person name="Lang J.M."/>
            <person name="Eisen J.A."/>
            <person name="Alexiev A."/>
        </authorList>
    </citation>
    <scope>NUCLEOTIDE SEQUENCE [LARGE SCALE GENOMIC DNA]</scope>
    <source>
        <strain evidence="2 3">UCD-48B</strain>
    </source>
</reference>
<evidence type="ECO:0000313" key="2">
    <source>
        <dbReference type="EMBL" id="KPM85507.1"/>
    </source>
</evidence>
<dbReference type="PATRIC" id="fig|570156.3.peg.318"/>
<accession>A0A0P7DA41</accession>
<evidence type="ECO:0000313" key="3">
    <source>
        <dbReference type="Proteomes" id="UP000050378"/>
    </source>
</evidence>
<dbReference type="STRING" id="570156.AOG27_01610"/>
<protein>
    <recommendedName>
        <fullName evidence="1">TonB C-terminal domain-containing protein</fullName>
    </recommendedName>
</protein>
<proteinExistence type="predicted"/>
<dbReference type="GO" id="GO:0055085">
    <property type="term" value="P:transmembrane transport"/>
    <property type="evidence" value="ECO:0007669"/>
    <property type="project" value="InterPro"/>
</dbReference>
<dbReference type="AlphaFoldDB" id="A0A0P7DA41"/>
<dbReference type="OrthoDB" id="6312488at2"/>
<dbReference type="Gene3D" id="3.30.1150.10">
    <property type="match status" value="1"/>
</dbReference>
<organism evidence="2 3">
    <name type="scientific">Pseudoalteromonas lipolytica</name>
    <dbReference type="NCBI Taxonomy" id="570156"/>
    <lineage>
        <taxon>Bacteria</taxon>
        <taxon>Pseudomonadati</taxon>
        <taxon>Pseudomonadota</taxon>
        <taxon>Gammaproteobacteria</taxon>
        <taxon>Alteromonadales</taxon>
        <taxon>Pseudoalteromonadaceae</taxon>
        <taxon>Pseudoalteromonas</taxon>
    </lineage>
</organism>
<dbReference type="EMBL" id="LJTC01000001">
    <property type="protein sequence ID" value="KPM85507.1"/>
    <property type="molecule type" value="Genomic_DNA"/>
</dbReference>